<reference evidence="4" key="1">
    <citation type="journal article" date="2022" name="Cell">
        <title>Design, construction, and in vivo augmentation of a complex gut microbiome.</title>
        <authorList>
            <person name="Cheng A.G."/>
            <person name="Ho P.Y."/>
            <person name="Aranda-Diaz A."/>
            <person name="Jain S."/>
            <person name="Yu F.B."/>
            <person name="Meng X."/>
            <person name="Wang M."/>
            <person name="Iakiviak M."/>
            <person name="Nagashima K."/>
            <person name="Zhao A."/>
            <person name="Murugkar P."/>
            <person name="Patil A."/>
            <person name="Atabakhsh K."/>
            <person name="Weakley A."/>
            <person name="Yan J."/>
            <person name="Brumbaugh A.R."/>
            <person name="Higginbottom S."/>
            <person name="Dimas A."/>
            <person name="Shiver A.L."/>
            <person name="Deutschbauer A."/>
            <person name="Neff N."/>
            <person name="Sonnenburg J.L."/>
            <person name="Huang K.C."/>
            <person name="Fischbach M.A."/>
        </authorList>
    </citation>
    <scope>NUCLEOTIDE SEQUENCE</scope>
    <source>
        <strain evidence="4">DSM 19829</strain>
    </source>
</reference>
<evidence type="ECO:0000259" key="3">
    <source>
        <dbReference type="PROSITE" id="PS51462"/>
    </source>
</evidence>
<dbReference type="EMBL" id="CP102290">
    <property type="protein sequence ID" value="UWP60612.1"/>
    <property type="molecule type" value="Genomic_DNA"/>
</dbReference>
<dbReference type="SUPFAM" id="SSF55811">
    <property type="entry name" value="Nudix"/>
    <property type="match status" value="1"/>
</dbReference>
<keyword evidence="5" id="KW-1185">Reference proteome</keyword>
<sequence>MGKIKEIHAKTSNPYVNLYELKAINKKGRDHNYYVASRAKNAEDLKLNTHQNPPDGVVIFSVLRGDADRVVLVRQYRYTLDDYIYEFPAGLVDEGEDYHAAAIRELKEETGLHLDPITSAGDLERPFFTTVGMTDESCATVYGYAQGEISDRFLEPNEEIEVVLADRAEVARILKEENVAIMCAYQLMHFLHDEEPFGFLG</sequence>
<dbReference type="Pfam" id="PF00293">
    <property type="entry name" value="NUDIX"/>
    <property type="match status" value="1"/>
</dbReference>
<protein>
    <submittedName>
        <fullName evidence="4">NUDIX hydrolase</fullName>
    </submittedName>
</protein>
<organism evidence="4 5">
    <name type="scientific">Ruminococcus gauvreauii</name>
    <dbReference type="NCBI Taxonomy" id="438033"/>
    <lineage>
        <taxon>Bacteria</taxon>
        <taxon>Bacillati</taxon>
        <taxon>Bacillota</taxon>
        <taxon>Clostridia</taxon>
        <taxon>Eubacteriales</taxon>
        <taxon>Oscillospiraceae</taxon>
        <taxon>Ruminococcus</taxon>
    </lineage>
</organism>
<dbReference type="InterPro" id="IPR020084">
    <property type="entry name" value="NUDIX_hydrolase_CS"/>
</dbReference>
<accession>A0ABY5VJU4</accession>
<evidence type="ECO:0000256" key="1">
    <source>
        <dbReference type="ARBA" id="ARBA00022801"/>
    </source>
</evidence>
<keyword evidence="1 2" id="KW-0378">Hydrolase</keyword>
<dbReference type="PROSITE" id="PS00893">
    <property type="entry name" value="NUDIX_BOX"/>
    <property type="match status" value="1"/>
</dbReference>
<proteinExistence type="inferred from homology"/>
<evidence type="ECO:0000313" key="5">
    <source>
        <dbReference type="Proteomes" id="UP001060164"/>
    </source>
</evidence>
<dbReference type="PRINTS" id="PR00502">
    <property type="entry name" value="NUDIXFAMILY"/>
</dbReference>
<dbReference type="InterPro" id="IPR000086">
    <property type="entry name" value="NUDIX_hydrolase_dom"/>
</dbReference>
<dbReference type="PROSITE" id="PS51462">
    <property type="entry name" value="NUDIX"/>
    <property type="match status" value="1"/>
</dbReference>
<dbReference type="PANTHER" id="PTHR11839:SF1">
    <property type="entry name" value="ADP-SUGAR PYROPHOSPHATASE"/>
    <property type="match status" value="1"/>
</dbReference>
<dbReference type="InterPro" id="IPR015797">
    <property type="entry name" value="NUDIX_hydrolase-like_dom_sf"/>
</dbReference>
<dbReference type="RefSeq" id="WP_028530465.1">
    <property type="nucleotide sequence ID" value="NZ_CABLBR010000002.1"/>
</dbReference>
<dbReference type="GO" id="GO:0016787">
    <property type="term" value="F:hydrolase activity"/>
    <property type="evidence" value="ECO:0007669"/>
    <property type="project" value="UniProtKB-KW"/>
</dbReference>
<gene>
    <name evidence="4" type="ORF">NQ502_06165</name>
</gene>
<dbReference type="Gene3D" id="3.90.79.10">
    <property type="entry name" value="Nucleoside Triphosphate Pyrophosphohydrolase"/>
    <property type="match status" value="1"/>
</dbReference>
<evidence type="ECO:0000256" key="2">
    <source>
        <dbReference type="RuleBase" id="RU003476"/>
    </source>
</evidence>
<evidence type="ECO:0000313" key="4">
    <source>
        <dbReference type="EMBL" id="UWP60612.1"/>
    </source>
</evidence>
<dbReference type="PANTHER" id="PTHR11839">
    <property type="entry name" value="UDP/ADP-SUGAR PYROPHOSPHATASE"/>
    <property type="match status" value="1"/>
</dbReference>
<dbReference type="CDD" id="cd03424">
    <property type="entry name" value="NUDIX_ADPRase_Nudt5_UGPPase_Nudt14"/>
    <property type="match status" value="1"/>
</dbReference>
<name>A0ABY5VJU4_9FIRM</name>
<comment type="similarity">
    <text evidence="2">Belongs to the Nudix hydrolase family.</text>
</comment>
<dbReference type="InterPro" id="IPR020476">
    <property type="entry name" value="Nudix_hydrolase"/>
</dbReference>
<dbReference type="Proteomes" id="UP001060164">
    <property type="component" value="Chromosome"/>
</dbReference>
<feature type="domain" description="Nudix hydrolase" evidence="3">
    <location>
        <begin position="50"/>
        <end position="187"/>
    </location>
</feature>